<keyword evidence="2" id="KW-1185">Reference proteome</keyword>
<dbReference type="Proteomes" id="UP000616151">
    <property type="component" value="Unassembled WGS sequence"/>
</dbReference>
<proteinExistence type="predicted"/>
<gene>
    <name evidence="1" type="primary">cadA</name>
    <name evidence="1" type="ORF">JHL16_21125</name>
</gene>
<protein>
    <submittedName>
        <fullName evidence="1">Cadmium-translocating P-type ATPase</fullName>
    </submittedName>
</protein>
<accession>A0ACC5R875</accession>
<dbReference type="EMBL" id="JAENHL010000007">
    <property type="protein sequence ID" value="MBK1868874.1"/>
    <property type="molecule type" value="Genomic_DNA"/>
</dbReference>
<comment type="caution">
    <text evidence="1">The sequence shown here is derived from an EMBL/GenBank/DDBJ whole genome shotgun (WGS) entry which is preliminary data.</text>
</comment>
<organism evidence="1 2">
    <name type="scientific">Taklimakanibacter albus</name>
    <dbReference type="NCBI Taxonomy" id="2800327"/>
    <lineage>
        <taxon>Bacteria</taxon>
        <taxon>Pseudomonadati</taxon>
        <taxon>Pseudomonadota</taxon>
        <taxon>Alphaproteobacteria</taxon>
        <taxon>Hyphomicrobiales</taxon>
        <taxon>Aestuariivirgaceae</taxon>
        <taxon>Taklimakanibacter</taxon>
    </lineage>
</organism>
<sequence>MSCCGQAATAGAQLLGPPSADEVILASRDLGDGLRQSDLSVPGIHCAHCIGAIESAFKHVTGVEAARVNLSSKRVAVKWRGAAAPPIIETLRDLGYDAHLFTPEERSDPELARLIRAMAVAGFCSMNIMLLSVSVWSGAEPDTRQAFHWISAGLALPALVYSGRIFFLSAWSALKRGRTNMDVPISIGVLLAFGLSLYDTIIGGAHAYFDAAVSLIFFLLIGRVLDHLMREKARSAVQGLVRLTPRGATVIHADGARDYLPAQAIEPEMLLQVTPGERILVDGVVETGQSDIDCSLATGETQPQKVAAGDKLRSGMLNLTGALTLRAQSSVANSFLAEMTQLMEAAENSRGHYRRVADRAASYYAPVVHSLALLTLVGWLIATGDWYRSISIAIAVLIITCPCALGLAVPIVQAVAARRLFESGIMVKDGAALERLAEIDQVAFDKTGTLTLGRPRLVNEATIDKRALNIAAALAQQSNHPLCRALSLHDDGRTHVATDFTEVPGSGIEARIDGRLYRLGRSAWAGGGDKDATVLCEDGKPVASFIFEDDLRPGAKEAVAEVRALGATPLILSGDARPIVRRLADGLGIEEAMGAMLPKEKTDYVAGLGKALMVGDGLNDAPALARAYASMAPASAADIGRNAADFVFLHGSLTAVPFAMRIAREAKKLVGQNFALAIFYNVLALPFAMAGYVTPLLAALAMSASSIVVVANALRLRGRAT</sequence>
<name>A0ACC5R875_9HYPH</name>
<evidence type="ECO:0000313" key="1">
    <source>
        <dbReference type="EMBL" id="MBK1868874.1"/>
    </source>
</evidence>
<reference evidence="1" key="1">
    <citation type="submission" date="2021-01" db="EMBL/GenBank/DDBJ databases">
        <authorList>
            <person name="Sun Q."/>
        </authorList>
    </citation>
    <scope>NUCLEOTIDE SEQUENCE</scope>
    <source>
        <strain evidence="1">YIM B02566</strain>
    </source>
</reference>
<evidence type="ECO:0000313" key="2">
    <source>
        <dbReference type="Proteomes" id="UP000616151"/>
    </source>
</evidence>